<feature type="transmembrane region" description="Helical" evidence="7">
    <location>
        <begin position="106"/>
        <end position="128"/>
    </location>
</feature>
<feature type="transmembrane region" description="Helical" evidence="7">
    <location>
        <begin position="260"/>
        <end position="283"/>
    </location>
</feature>
<keyword evidence="5 7" id="KW-1133">Transmembrane helix</keyword>
<evidence type="ECO:0000256" key="1">
    <source>
        <dbReference type="ARBA" id="ARBA00004651"/>
    </source>
</evidence>
<dbReference type="CDD" id="cd06261">
    <property type="entry name" value="TM_PBP2"/>
    <property type="match status" value="1"/>
</dbReference>
<evidence type="ECO:0000313" key="11">
    <source>
        <dbReference type="Proteomes" id="UP000215896"/>
    </source>
</evidence>
<keyword evidence="4 7" id="KW-0812">Transmembrane</keyword>
<evidence type="ECO:0000256" key="5">
    <source>
        <dbReference type="ARBA" id="ARBA00022989"/>
    </source>
</evidence>
<evidence type="ECO:0000256" key="3">
    <source>
        <dbReference type="ARBA" id="ARBA00022475"/>
    </source>
</evidence>
<keyword evidence="11" id="KW-1185">Reference proteome</keyword>
<dbReference type="InterPro" id="IPR051393">
    <property type="entry name" value="ABC_transporter_permease"/>
</dbReference>
<keyword evidence="3" id="KW-1003">Cell membrane</keyword>
<feature type="domain" description="ABC transmembrane type-1" evidence="9">
    <location>
        <begin position="103"/>
        <end position="343"/>
    </location>
</feature>
<dbReference type="GO" id="GO:0005886">
    <property type="term" value="C:plasma membrane"/>
    <property type="evidence" value="ECO:0007669"/>
    <property type="project" value="UniProtKB-SubCell"/>
</dbReference>
<dbReference type="GO" id="GO:0055085">
    <property type="term" value="P:transmembrane transport"/>
    <property type="evidence" value="ECO:0007669"/>
    <property type="project" value="InterPro"/>
</dbReference>
<keyword evidence="6 7" id="KW-0472">Membrane</keyword>
<dbReference type="Pfam" id="PF00528">
    <property type="entry name" value="BPD_transp_1"/>
    <property type="match status" value="1"/>
</dbReference>
<dbReference type="EMBL" id="NMVO01000014">
    <property type="protein sequence ID" value="OYO12850.1"/>
    <property type="molecule type" value="Genomic_DNA"/>
</dbReference>
<evidence type="ECO:0000256" key="4">
    <source>
        <dbReference type="ARBA" id="ARBA00022692"/>
    </source>
</evidence>
<organism evidence="10 11">
    <name type="scientific">Enemella evansiae</name>
    <dbReference type="NCBI Taxonomy" id="2016499"/>
    <lineage>
        <taxon>Bacteria</taxon>
        <taxon>Bacillati</taxon>
        <taxon>Actinomycetota</taxon>
        <taxon>Actinomycetes</taxon>
        <taxon>Propionibacteriales</taxon>
        <taxon>Propionibacteriaceae</taxon>
        <taxon>Enemella</taxon>
    </lineage>
</organism>
<dbReference type="InterPro" id="IPR035906">
    <property type="entry name" value="MetI-like_sf"/>
</dbReference>
<dbReference type="SUPFAM" id="SSF161098">
    <property type="entry name" value="MetI-like"/>
    <property type="match status" value="1"/>
</dbReference>
<gene>
    <name evidence="10" type="ORF">CGZ94_13210</name>
</gene>
<dbReference type="PANTHER" id="PTHR30193">
    <property type="entry name" value="ABC TRANSPORTER PERMEASE PROTEIN"/>
    <property type="match status" value="1"/>
</dbReference>
<dbReference type="AlphaFoldDB" id="A0A255GA99"/>
<evidence type="ECO:0000313" key="10">
    <source>
        <dbReference type="EMBL" id="OYO12850.1"/>
    </source>
</evidence>
<evidence type="ECO:0000259" key="9">
    <source>
        <dbReference type="PROSITE" id="PS50928"/>
    </source>
</evidence>
<dbReference type="PANTHER" id="PTHR30193:SF42">
    <property type="entry name" value="ABC TRANSPORTER PERMEASE PROTEIN"/>
    <property type="match status" value="1"/>
</dbReference>
<evidence type="ECO:0000256" key="2">
    <source>
        <dbReference type="ARBA" id="ARBA00022448"/>
    </source>
</evidence>
<proteinExistence type="inferred from homology"/>
<dbReference type="Proteomes" id="UP000215896">
    <property type="component" value="Unassembled WGS sequence"/>
</dbReference>
<sequence>MTTTTPPPAAAAKPAQSAGATTARPPQAGPGRFRHWLQLHGFQTAVLLPVLVISFIFTFGFIAYSARVSVSRWQGILPNLRVADPWYQVYANLATTPRFQADMRNIVVFTVLFLALAVVIGLVLALLVHNTLVARGLFRTVFMLPYALSFIVTGVVWRWIFTPSTGANTILGWFGIDPGPKWITDPTVVGNVNGALEAIVPGADFLQIQLGIPLALIPVVIAASWQLGGFAMANFLAALGTVPPELQEAASLDGASTFQYYWRVVLPLLRPTIVVVLVLLGHVAMKNFDLVVAMSGPGPGFATDMPGLFVFDQMFRAGRYNSGAAAAIVMFVLVAVIVVPYLYRSYVTKERR</sequence>
<evidence type="ECO:0000256" key="7">
    <source>
        <dbReference type="RuleBase" id="RU363032"/>
    </source>
</evidence>
<evidence type="ECO:0000256" key="8">
    <source>
        <dbReference type="SAM" id="MobiDB-lite"/>
    </source>
</evidence>
<comment type="similarity">
    <text evidence="7">Belongs to the binding-protein-dependent transport system permease family.</text>
</comment>
<feature type="transmembrane region" description="Helical" evidence="7">
    <location>
        <begin position="214"/>
        <end position="240"/>
    </location>
</feature>
<feature type="transmembrane region" description="Helical" evidence="7">
    <location>
        <begin position="290"/>
        <end position="311"/>
    </location>
</feature>
<dbReference type="RefSeq" id="WP_094403040.1">
    <property type="nucleotide sequence ID" value="NZ_NMVL01000024.1"/>
</dbReference>
<feature type="transmembrane region" description="Helical" evidence="7">
    <location>
        <begin position="42"/>
        <end position="64"/>
    </location>
</feature>
<feature type="compositionally biased region" description="Low complexity" evidence="8">
    <location>
        <begin position="10"/>
        <end position="23"/>
    </location>
</feature>
<feature type="region of interest" description="Disordered" evidence="8">
    <location>
        <begin position="1"/>
        <end position="26"/>
    </location>
</feature>
<keyword evidence="2 7" id="KW-0813">Transport</keyword>
<protein>
    <submittedName>
        <fullName evidence="10">Sugar ABC transporter permease</fullName>
    </submittedName>
</protein>
<feature type="transmembrane region" description="Helical" evidence="7">
    <location>
        <begin position="323"/>
        <end position="343"/>
    </location>
</feature>
<dbReference type="InterPro" id="IPR000515">
    <property type="entry name" value="MetI-like"/>
</dbReference>
<dbReference type="Gene3D" id="1.10.3720.10">
    <property type="entry name" value="MetI-like"/>
    <property type="match status" value="1"/>
</dbReference>
<dbReference type="OrthoDB" id="9804439at2"/>
<name>A0A255GA99_9ACTN</name>
<evidence type="ECO:0000256" key="6">
    <source>
        <dbReference type="ARBA" id="ARBA00023136"/>
    </source>
</evidence>
<comment type="subcellular location">
    <subcellularLocation>
        <location evidence="1 7">Cell membrane</location>
        <topology evidence="1 7">Multi-pass membrane protein</topology>
    </subcellularLocation>
</comment>
<accession>A0A255GA99</accession>
<reference evidence="10 11" key="1">
    <citation type="submission" date="2017-07" db="EMBL/GenBank/DDBJ databases">
        <title>Draft whole genome sequences of clinical Proprionibacteriaceae strains.</title>
        <authorList>
            <person name="Bernier A.-M."/>
            <person name="Bernard K."/>
            <person name="Domingo M.-C."/>
        </authorList>
    </citation>
    <scope>NUCLEOTIDE SEQUENCE [LARGE SCALE GENOMIC DNA]</scope>
    <source>
        <strain evidence="10 11">NML 030167</strain>
    </source>
</reference>
<feature type="transmembrane region" description="Helical" evidence="7">
    <location>
        <begin position="140"/>
        <end position="161"/>
    </location>
</feature>
<comment type="caution">
    <text evidence="10">The sequence shown here is derived from an EMBL/GenBank/DDBJ whole genome shotgun (WGS) entry which is preliminary data.</text>
</comment>
<dbReference type="PROSITE" id="PS50928">
    <property type="entry name" value="ABC_TM1"/>
    <property type="match status" value="1"/>
</dbReference>